<dbReference type="EMBL" id="BT067782">
    <property type="protein sequence ID" value="ACN34679.1"/>
    <property type="molecule type" value="mRNA"/>
</dbReference>
<organism evidence="4">
    <name type="scientific">Zea mays</name>
    <name type="common">Maize</name>
    <dbReference type="NCBI Taxonomy" id="4577"/>
    <lineage>
        <taxon>Eukaryota</taxon>
        <taxon>Viridiplantae</taxon>
        <taxon>Streptophyta</taxon>
        <taxon>Embryophyta</taxon>
        <taxon>Tracheophyta</taxon>
        <taxon>Spermatophyta</taxon>
        <taxon>Magnoliopsida</taxon>
        <taxon>Liliopsida</taxon>
        <taxon>Poales</taxon>
        <taxon>Poaceae</taxon>
        <taxon>PACMAD clade</taxon>
        <taxon>Panicoideae</taxon>
        <taxon>Andropogonodae</taxon>
        <taxon>Andropogoneae</taxon>
        <taxon>Tripsacinae</taxon>
        <taxon>Zea</taxon>
    </lineage>
</organism>
<dbReference type="Pfam" id="PF01190">
    <property type="entry name" value="Pollen_Ole_e_1"/>
    <property type="match status" value="1"/>
</dbReference>
<dbReference type="EnsemblPlants" id="Zm00001eb026530_T001">
    <property type="protein sequence ID" value="Zm00001eb026530_P001"/>
    <property type="gene ID" value="Zm00001eb026530"/>
</dbReference>
<dbReference type="OrthoDB" id="692967at2759"/>
<dbReference type="HOGENOM" id="CLU_600483_0_0_1"/>
<dbReference type="GeneID" id="542000"/>
<feature type="region of interest" description="Disordered" evidence="1">
    <location>
        <begin position="300"/>
        <end position="329"/>
    </location>
</feature>
<dbReference type="IntAct" id="Q9SBX4">
    <property type="interactions" value="4"/>
</dbReference>
<evidence type="ECO:0007829" key="8">
    <source>
        <dbReference type="PeptideAtlas" id="Q9SBX4"/>
    </source>
</evidence>
<reference evidence="5 7" key="3">
    <citation type="submission" date="2015-12" db="EMBL/GenBank/DDBJ databases">
        <title>Update maize B73 reference genome by single molecule sequencing technologies.</title>
        <authorList>
            <consortium name="Maize Genome Sequencing Project"/>
            <person name="Ware D."/>
        </authorList>
    </citation>
    <scope>NUCLEOTIDE SEQUENCE [LARGE SCALE GENOMIC DNA]</scope>
    <source>
        <strain evidence="7">cv. B73</strain>
        <tissue evidence="5">Seedling</tissue>
    </source>
</reference>
<dbReference type="ExpressionAtlas" id="Q9SBX4">
    <property type="expression patterns" value="baseline and differential"/>
</dbReference>
<dbReference type="KEGG" id="zma:542000"/>
<evidence type="ECO:0000256" key="1">
    <source>
        <dbReference type="SAM" id="MobiDB-lite"/>
    </source>
</evidence>
<reference evidence="3" key="2">
    <citation type="journal article" date="2009" name="PLoS Genet.">
        <title>Sequencing, mapping, and analysis of 27,455 maize full-length cDNAs.</title>
        <authorList>
            <person name="Soderlund C."/>
            <person name="Descour A."/>
            <person name="Kudrna D."/>
            <person name="Bomhoff M."/>
            <person name="Boyd L."/>
            <person name="Currie J."/>
            <person name="Angelova A."/>
            <person name="Collura K."/>
            <person name="Wissotski M."/>
            <person name="Ashley E."/>
            <person name="Morrow D."/>
            <person name="Fernandes J."/>
            <person name="Walbot V."/>
            <person name="Yu Y."/>
        </authorList>
    </citation>
    <scope>NUCLEOTIDE SEQUENCE</scope>
    <source>
        <strain evidence="3">B73</strain>
    </source>
</reference>
<keyword evidence="7" id="KW-1185">Reference proteome</keyword>
<reference evidence="6" key="4">
    <citation type="submission" date="2019-07" db="EMBL/GenBank/DDBJ databases">
        <authorList>
            <person name="Seetharam A."/>
            <person name="Woodhouse M."/>
            <person name="Cannon E."/>
        </authorList>
    </citation>
    <scope>NUCLEOTIDE SEQUENCE [LARGE SCALE GENOMIC DNA]</scope>
    <source>
        <strain evidence="6">cv. B73</strain>
    </source>
</reference>
<dbReference type="EMBL" id="AJ012301">
    <property type="protein sequence ID" value="CAB65536.1"/>
    <property type="molecule type" value="mRNA"/>
</dbReference>
<dbReference type="STRING" id="4577.Q9SBX4"/>
<dbReference type="Gramene" id="Zm00001eb026530_T001">
    <property type="protein sequence ID" value="Zm00001eb026530_P001"/>
    <property type="gene ID" value="Zm00001eb026530"/>
</dbReference>
<evidence type="ECO:0000313" key="3">
    <source>
        <dbReference type="EMBL" id="ACN34679.1"/>
    </source>
</evidence>
<dbReference type="RefSeq" id="NP_001105118.1">
    <property type="nucleotide sequence ID" value="NM_001111648.1"/>
</dbReference>
<reference evidence="4" key="1">
    <citation type="submission" date="1998-10" db="EMBL/GenBank/DDBJ databases">
        <title>Cloning and characterization of a cDNA encoding a proline-rich protein of maize.</title>
        <authorList>
            <person name="Wulff D."/>
            <person name="Feix G."/>
        </authorList>
    </citation>
    <scope>NUCLEOTIDE SEQUENCE</scope>
    <source>
        <tissue evidence="4">Leaves</tissue>
        <tissue evidence="4">Sheaths</tissue>
    </source>
</reference>
<name>Q9SBX4_MAIZE</name>
<feature type="compositionally biased region" description="Basic and acidic residues" evidence="1">
    <location>
        <begin position="166"/>
        <end position="186"/>
    </location>
</feature>
<feature type="compositionally biased region" description="Basic and acidic residues" evidence="1">
    <location>
        <begin position="239"/>
        <end position="253"/>
    </location>
</feature>
<dbReference type="PRINTS" id="PR01217">
    <property type="entry name" value="PRICHEXTENSN"/>
</dbReference>
<dbReference type="EMBL" id="CM007647">
    <property type="protein sequence ID" value="ONM00794.1"/>
    <property type="molecule type" value="Genomic_DNA"/>
</dbReference>
<feature type="compositionally biased region" description="Basic and acidic residues" evidence="1">
    <location>
        <begin position="308"/>
        <end position="320"/>
    </location>
</feature>
<evidence type="ECO:0000256" key="2">
    <source>
        <dbReference type="SAM" id="SignalP"/>
    </source>
</evidence>
<keyword evidence="2" id="KW-0732">Signal</keyword>
<feature type="compositionally biased region" description="Basic and acidic residues" evidence="1">
    <location>
        <begin position="374"/>
        <end position="390"/>
    </location>
</feature>
<dbReference type="PaxDb" id="4577-GRMZM2G009465_P01"/>
<sequence precursor="true">MAADALRGLLPGVYAVLMVIAVTSAASSDASSVVVGLAKCADCTRKNLKAEAAFKGLEVAIKCKNSKGEYESKAMGKLDGFGAFSIPLSTDLHGADCVAQLHSAAGNPCPGQEPSRIVPQSSKGNFVVVPGKTDYPSKECASATLCGSIKKHLLDHFHKKPVPPKPKPEPKPELEPKPEPKPEPENHPPTPTYGSSTPIYHPPSRQLFDKKHMFDNFHKHHDYHHFFDHFHKKPVPPKPKPEPKPEPKPKPQPEYHSPTPTYGSPTPIYHPPARHLFDKKPLLDHFHKDHDYHHFLDHFHKKPVPQKPKLEPKPQPKPEYHPPTPTYVSPTPIYHPPAETEMKYDKKHFDHFHKDHDYHHFFDHFHKKPVPPKPKPEPEPKPKPQPKPEYKPPMPTYGSPTPIYHPPAKKEVAFDKKHFLDHFHKDHDYHHFFDHFHKKPVPPKPKPEPKPEPKPQPEPEYHPPTPTYGSPTPIYHPPAKH</sequence>
<dbReference type="eggNOG" id="ENOG502QTFH">
    <property type="taxonomic scope" value="Eukaryota"/>
</dbReference>
<feature type="compositionally biased region" description="Basic and acidic residues" evidence="1">
    <location>
        <begin position="445"/>
        <end position="461"/>
    </location>
</feature>
<feature type="chain" id="PRO_5011212905" evidence="2">
    <location>
        <begin position="26"/>
        <end position="481"/>
    </location>
</feature>
<evidence type="ECO:0000313" key="7">
    <source>
        <dbReference type="Proteomes" id="UP000007305"/>
    </source>
</evidence>
<protein>
    <submittedName>
        <fullName evidence="4 5">Proline-rich protein</fullName>
    </submittedName>
</protein>
<accession>Q9SBX4</accession>
<feature type="region of interest" description="Disordered" evidence="1">
    <location>
        <begin position="229"/>
        <end position="272"/>
    </location>
</feature>
<evidence type="ECO:0000313" key="6">
    <source>
        <dbReference type="EnsemblPlants" id="Zm00001eb026530_P001"/>
    </source>
</evidence>
<dbReference type="AlphaFoldDB" id="Q9SBX4"/>
<feature type="signal peptide" evidence="2">
    <location>
        <begin position="1"/>
        <end position="25"/>
    </location>
</feature>
<gene>
    <name evidence="6" type="primary">LOC542000</name>
    <name evidence="5" type="ORF">ZEAMMB73_Zm00001d030316</name>
</gene>
<reference evidence="6" key="5">
    <citation type="submission" date="2021-05" db="UniProtKB">
        <authorList>
            <consortium name="EnsemblPlants"/>
        </authorList>
    </citation>
    <scope>IDENTIFICATION</scope>
    <source>
        <strain evidence="6">cv. B73</strain>
    </source>
</reference>
<keyword evidence="8" id="KW-1267">Proteomics identification</keyword>
<dbReference type="Proteomes" id="UP000007305">
    <property type="component" value="Chromosome 1"/>
</dbReference>
<feature type="region of interest" description="Disordered" evidence="1">
    <location>
        <begin position="156"/>
        <end position="205"/>
    </location>
</feature>
<dbReference type="PANTHER" id="PTHR33935">
    <property type="entry name" value="OS10G0148100 PROTEIN"/>
    <property type="match status" value="1"/>
</dbReference>
<dbReference type="OMA" id="KVIPPIY"/>
<proteinExistence type="evidence at protein level"/>
<evidence type="ECO:0000313" key="5">
    <source>
        <dbReference type="EMBL" id="ONM00794.1"/>
    </source>
</evidence>
<feature type="region of interest" description="Disordered" evidence="1">
    <location>
        <begin position="363"/>
        <end position="409"/>
    </location>
</feature>
<evidence type="ECO:0000313" key="4">
    <source>
        <dbReference type="EMBL" id="CAB65536.1"/>
    </source>
</evidence>
<dbReference type="PANTHER" id="PTHR33935:SF22">
    <property type="entry name" value="OS10G0149400 PROTEIN"/>
    <property type="match status" value="1"/>
</dbReference>
<feature type="region of interest" description="Disordered" evidence="1">
    <location>
        <begin position="434"/>
        <end position="481"/>
    </location>
</feature>